<protein>
    <submittedName>
        <fullName evidence="3">Uncharacterized protein</fullName>
    </submittedName>
</protein>
<sequence>MLEEEQHEYECGDEDVEEDGMGEGGSLGDQDTEEEDGVSVSDQVYERSKECLSTRQSSLDRFDDPTMGHCSVNKTPSPPPSASPPVAATDALAQHDTNSQDSDGQADLVNVAPVNTTSFATADANAVADASASVEYAPLRRRSPPEHTPPATWVWSSFVPNKRPRLNSHCSGVSPSTGRVGQLVGNDAQVDLENNDHDTATTHRHPADVSPERSPSQQHLRPEDPLLALDNEELSVVAPAVTAFRQQSMRLDKFAAELKATISGQRALNAGYRRNIVQAGEEFNKASILLKILRQRLASAQTTMEHRASIQESLQHSLDYITDTDATDTKADSLRSIINSHKDTNNQMEAEVAQIENALASIQDNCTFFERDRATAVDRHAQGLEMLDTTIAQYKAAVDKKRDWDSWITSIHMRPERLSIVSQVQQEAGL</sequence>
<feature type="compositionally biased region" description="Basic and acidic residues" evidence="2">
    <location>
        <begin position="194"/>
        <end position="211"/>
    </location>
</feature>
<dbReference type="Proteomes" id="UP001583177">
    <property type="component" value="Unassembled WGS sequence"/>
</dbReference>
<feature type="region of interest" description="Disordered" evidence="2">
    <location>
        <begin position="1"/>
        <end position="106"/>
    </location>
</feature>
<organism evidence="3 4">
    <name type="scientific">Diaporthe australafricana</name>
    <dbReference type="NCBI Taxonomy" id="127596"/>
    <lineage>
        <taxon>Eukaryota</taxon>
        <taxon>Fungi</taxon>
        <taxon>Dikarya</taxon>
        <taxon>Ascomycota</taxon>
        <taxon>Pezizomycotina</taxon>
        <taxon>Sordariomycetes</taxon>
        <taxon>Sordariomycetidae</taxon>
        <taxon>Diaporthales</taxon>
        <taxon>Diaporthaceae</taxon>
        <taxon>Diaporthe</taxon>
    </lineage>
</organism>
<comment type="caution">
    <text evidence="3">The sequence shown here is derived from an EMBL/GenBank/DDBJ whole genome shotgun (WGS) entry which is preliminary data.</text>
</comment>
<feature type="coiled-coil region" evidence="1">
    <location>
        <begin position="331"/>
        <end position="365"/>
    </location>
</feature>
<dbReference type="EMBL" id="JAWRVE010000094">
    <property type="protein sequence ID" value="KAL1860303.1"/>
    <property type="molecule type" value="Genomic_DNA"/>
</dbReference>
<evidence type="ECO:0000256" key="1">
    <source>
        <dbReference type="SAM" id="Coils"/>
    </source>
</evidence>
<proteinExistence type="predicted"/>
<keyword evidence="1" id="KW-0175">Coiled coil</keyword>
<gene>
    <name evidence="3" type="ORF">Daus18300_009358</name>
</gene>
<name>A0ABR3WF35_9PEZI</name>
<accession>A0ABR3WF35</accession>
<reference evidence="3 4" key="1">
    <citation type="journal article" date="2024" name="IMA Fungus">
        <title>IMA Genome - F19 : A genome assembly and annotation guide to empower mycologists, including annotated draft genome sequences of Ceratocystis pirilliformis, Diaporthe australafricana, Fusarium ophioides, Paecilomyces lecythidis, and Sporothrix stenoceras.</title>
        <authorList>
            <person name="Aylward J."/>
            <person name="Wilson A.M."/>
            <person name="Visagie C.M."/>
            <person name="Spraker J."/>
            <person name="Barnes I."/>
            <person name="Buitendag C."/>
            <person name="Ceriani C."/>
            <person name="Del Mar Angel L."/>
            <person name="du Plessis D."/>
            <person name="Fuchs T."/>
            <person name="Gasser K."/>
            <person name="Kramer D."/>
            <person name="Li W."/>
            <person name="Munsamy K."/>
            <person name="Piso A."/>
            <person name="Price J.L."/>
            <person name="Sonnekus B."/>
            <person name="Thomas C."/>
            <person name="van der Nest A."/>
            <person name="van Dijk A."/>
            <person name="van Heerden A."/>
            <person name="van Vuuren N."/>
            <person name="Yilmaz N."/>
            <person name="Duong T.A."/>
            <person name="van der Merwe N.A."/>
            <person name="Wingfield M.J."/>
            <person name="Wingfield B.D."/>
        </authorList>
    </citation>
    <scope>NUCLEOTIDE SEQUENCE [LARGE SCALE GENOMIC DNA]</scope>
    <source>
        <strain evidence="3 4">CMW 18300</strain>
    </source>
</reference>
<evidence type="ECO:0000313" key="3">
    <source>
        <dbReference type="EMBL" id="KAL1860303.1"/>
    </source>
</evidence>
<feature type="compositionally biased region" description="Basic and acidic residues" evidence="2">
    <location>
        <begin position="44"/>
        <end position="66"/>
    </location>
</feature>
<keyword evidence="4" id="KW-1185">Reference proteome</keyword>
<feature type="compositionally biased region" description="Acidic residues" evidence="2">
    <location>
        <begin position="1"/>
        <end position="21"/>
    </location>
</feature>
<evidence type="ECO:0000256" key="2">
    <source>
        <dbReference type="SAM" id="MobiDB-lite"/>
    </source>
</evidence>
<feature type="region of interest" description="Disordered" evidence="2">
    <location>
        <begin position="193"/>
        <end position="220"/>
    </location>
</feature>
<evidence type="ECO:0000313" key="4">
    <source>
        <dbReference type="Proteomes" id="UP001583177"/>
    </source>
</evidence>